<feature type="domain" description="ABC3 transporter permease C-terminal" evidence="7">
    <location>
        <begin position="322"/>
        <end position="436"/>
    </location>
</feature>
<dbReference type="KEGG" id="xal:XALC_2898"/>
<dbReference type="RefSeq" id="WP_012917368.1">
    <property type="nucleotide sequence ID" value="NC_013722.1"/>
</dbReference>
<evidence type="ECO:0000259" key="8">
    <source>
        <dbReference type="Pfam" id="PF12704"/>
    </source>
</evidence>
<evidence type="ECO:0000313" key="10">
    <source>
        <dbReference type="Proteomes" id="UP000001890"/>
    </source>
</evidence>
<dbReference type="GeneID" id="57878206"/>
<evidence type="ECO:0000313" key="9">
    <source>
        <dbReference type="EMBL" id="CBA17375.1"/>
    </source>
</evidence>
<dbReference type="Pfam" id="PF02687">
    <property type="entry name" value="FtsX"/>
    <property type="match status" value="1"/>
</dbReference>
<feature type="transmembrane region" description="Helical" evidence="6">
    <location>
        <begin position="21"/>
        <end position="42"/>
    </location>
</feature>
<keyword evidence="10" id="KW-1185">Reference proteome</keyword>
<dbReference type="InterPro" id="IPR025857">
    <property type="entry name" value="MacB_PCD"/>
</dbReference>
<dbReference type="GO" id="GO:0022857">
    <property type="term" value="F:transmembrane transporter activity"/>
    <property type="evidence" value="ECO:0007669"/>
    <property type="project" value="TreeGrafter"/>
</dbReference>
<feature type="transmembrane region" description="Helical" evidence="6">
    <location>
        <begin position="411"/>
        <end position="429"/>
    </location>
</feature>
<protein>
    <submittedName>
        <fullName evidence="9">Hypothetical abc transporter abc transporter protein</fullName>
    </submittedName>
</protein>
<dbReference type="OrthoDB" id="8735006at2"/>
<accession>D2UG64</accession>
<organism evidence="9 10">
    <name type="scientific">Xanthomonas albilineans (strain GPE PC73 / CFBP 7063)</name>
    <dbReference type="NCBI Taxonomy" id="380358"/>
    <lineage>
        <taxon>Bacteria</taxon>
        <taxon>Pseudomonadati</taxon>
        <taxon>Pseudomonadota</taxon>
        <taxon>Gammaproteobacteria</taxon>
        <taxon>Lysobacterales</taxon>
        <taxon>Lysobacteraceae</taxon>
        <taxon>Xanthomonas</taxon>
    </lineage>
</organism>
<keyword evidence="2" id="KW-1003">Cell membrane</keyword>
<evidence type="ECO:0000256" key="5">
    <source>
        <dbReference type="ARBA" id="ARBA00023136"/>
    </source>
</evidence>
<dbReference type="PANTHER" id="PTHR30572:SF18">
    <property type="entry name" value="ABC-TYPE MACROLIDE FAMILY EXPORT SYSTEM PERMEASE COMPONENT 2"/>
    <property type="match status" value="1"/>
</dbReference>
<keyword evidence="4 6" id="KW-1133">Transmembrane helix</keyword>
<dbReference type="InterPro" id="IPR050250">
    <property type="entry name" value="Macrolide_Exporter_MacB"/>
</dbReference>
<feature type="transmembrane region" description="Helical" evidence="6">
    <location>
        <begin position="371"/>
        <end position="391"/>
    </location>
</feature>
<dbReference type="InterPro" id="IPR003838">
    <property type="entry name" value="ABC3_permease_C"/>
</dbReference>
<evidence type="ECO:0000256" key="6">
    <source>
        <dbReference type="SAM" id="Phobius"/>
    </source>
</evidence>
<dbReference type="Proteomes" id="UP000001890">
    <property type="component" value="Chromosome"/>
</dbReference>
<dbReference type="EMBL" id="FP565176">
    <property type="protein sequence ID" value="CBA17375.1"/>
    <property type="molecule type" value="Genomic_DNA"/>
</dbReference>
<evidence type="ECO:0000256" key="4">
    <source>
        <dbReference type="ARBA" id="ARBA00022989"/>
    </source>
</evidence>
<feature type="transmembrane region" description="Helical" evidence="6">
    <location>
        <begin position="319"/>
        <end position="342"/>
    </location>
</feature>
<evidence type="ECO:0000256" key="2">
    <source>
        <dbReference type="ARBA" id="ARBA00022475"/>
    </source>
</evidence>
<evidence type="ECO:0000259" key="7">
    <source>
        <dbReference type="Pfam" id="PF02687"/>
    </source>
</evidence>
<dbReference type="GO" id="GO:0005886">
    <property type="term" value="C:plasma membrane"/>
    <property type="evidence" value="ECO:0007669"/>
    <property type="project" value="UniProtKB-SubCell"/>
</dbReference>
<dbReference type="AlphaFoldDB" id="D2UG64"/>
<name>D2UG64_XANAP</name>
<evidence type="ECO:0000256" key="1">
    <source>
        <dbReference type="ARBA" id="ARBA00004651"/>
    </source>
</evidence>
<sequence length="443" mass="48694">MPLPYAVELGIRGARRHPRTMLLTMLTLALGLAAVMTMLTLLKVLSADPLPGLSQQLYLGWVDSREAATDNTLDEPHPLPPSQWKIADVQRFMASHPDIPQTALASSQFTITNEDQRQSASVGGVAALGPMPRIFGVPLREGRYWTEQEERDRVPVAIIGHRQSLRLFGTEHGLGHQLRLGKHLFRVIGISDNWGPRPAFYFLQSLDQAWSDLPIEFFVPAQAALDADAPPSVGMQCDDNSSGGMRFNEINLHACRWLMLWAQLQTEAQVDNYRAALLTFAQAQHTAGVFPRAPKAMLYNVFAWLAANRIVPDTVHLNAWLALALLGLCILNVAGLLAARFLRRANEIGIHRVLGAPRHAVFVRCLTESGLIGLLGGILALPATLFGLWVVRIQNTTYSDLAQFRADLFGLLLLLAIGTGLLVGLIPAWRASRLSPAMQVKSL</sequence>
<dbReference type="PATRIC" id="fig|29447.3.peg.2858"/>
<reference evidence="9 10" key="1">
    <citation type="journal article" date="2009" name="BMC Genomics">
        <title>The complete genome sequence of Xanthomonas albilineans provides new insights into the reductive genome evolution of the xylem-limited Xanthomonadaceae.</title>
        <authorList>
            <person name="Pieretti I."/>
            <person name="Royer M."/>
            <person name="Barbe V."/>
            <person name="Carrere S."/>
            <person name="Koebnik R."/>
            <person name="Cociancich S."/>
            <person name="Couloux A."/>
            <person name="Darrasse A."/>
            <person name="Gouzy J."/>
            <person name="Jacques M.A."/>
            <person name="Lauber E."/>
            <person name="Manceau C."/>
            <person name="Mangenot S."/>
            <person name="Poussier S."/>
            <person name="Segurens B."/>
            <person name="Szurek B."/>
            <person name="Verdier V."/>
            <person name="Arlat M."/>
            <person name="Rott P."/>
        </authorList>
    </citation>
    <scope>NUCLEOTIDE SEQUENCE [LARGE SCALE GENOMIC DNA]</scope>
    <source>
        <strain evidence="10">GPE PC73 / CFBP 7063</strain>
    </source>
</reference>
<proteinExistence type="predicted"/>
<keyword evidence="3 6" id="KW-0812">Transmembrane</keyword>
<dbReference type="Pfam" id="PF12704">
    <property type="entry name" value="MacB_PCD"/>
    <property type="match status" value="1"/>
</dbReference>
<evidence type="ECO:0000256" key="3">
    <source>
        <dbReference type="ARBA" id="ARBA00022692"/>
    </source>
</evidence>
<dbReference type="STRING" id="380358.XALC_2898"/>
<dbReference type="PANTHER" id="PTHR30572">
    <property type="entry name" value="MEMBRANE COMPONENT OF TRANSPORTER-RELATED"/>
    <property type="match status" value="1"/>
</dbReference>
<dbReference type="eggNOG" id="COG0577">
    <property type="taxonomic scope" value="Bacteria"/>
</dbReference>
<feature type="domain" description="MacB-like periplasmic core" evidence="8">
    <location>
        <begin position="22"/>
        <end position="202"/>
    </location>
</feature>
<gene>
    <name evidence="9" type="ordered locus">XALc_2898</name>
</gene>
<keyword evidence="5 6" id="KW-0472">Membrane</keyword>
<comment type="subcellular location">
    <subcellularLocation>
        <location evidence="1">Cell membrane</location>
        <topology evidence="1">Multi-pass membrane protein</topology>
    </subcellularLocation>
</comment>